<gene>
    <name evidence="2" type="ORF">H8S55_01950</name>
</gene>
<sequence length="293" mass="32261">MQKIAIVTDSNSGITQAQSKQLGVWVLPMPFYINDELFLEDITLTQEQFYDYLAQGADVKTSQPAPGDVTELWDTLLKDHDAVVHIPMSSGLSSSCQTAQILADDYDGRVQVVNNQRISVTQLQSVMDAKTMAEKGLTAAEIKEELERTKFDSDIYITVDTLKYLKKGGRLTPAAAAIGTVLNLKPVLRIKGEKLDAFSKTRGWKAAKKAMIEAVRHTMDTDFADSQGPENLYVAAAYTGDADSAQEWKGELEEAFPGYEIYMAPLSLSVACHIGPGARAVTVTKLLHIRDRR</sequence>
<dbReference type="Gene3D" id="3.40.50.10170">
    <property type="match status" value="1"/>
</dbReference>
<dbReference type="GO" id="GO:0008289">
    <property type="term" value="F:lipid binding"/>
    <property type="evidence" value="ECO:0007669"/>
    <property type="project" value="UniProtKB-KW"/>
</dbReference>
<dbReference type="Gene3D" id="3.30.1180.10">
    <property type="match status" value="1"/>
</dbReference>
<dbReference type="SUPFAM" id="SSF82549">
    <property type="entry name" value="DAK1/DegV-like"/>
    <property type="match status" value="1"/>
</dbReference>
<dbReference type="AlphaFoldDB" id="A0A8J6M9E9"/>
<dbReference type="RefSeq" id="WP_186877577.1">
    <property type="nucleotide sequence ID" value="NZ_JACOPN010000001.1"/>
</dbReference>
<dbReference type="InterPro" id="IPR003797">
    <property type="entry name" value="DegV"/>
</dbReference>
<accession>A0A8J6M9E9</accession>
<dbReference type="PANTHER" id="PTHR33434:SF2">
    <property type="entry name" value="FATTY ACID-BINDING PROTEIN TM_1468"/>
    <property type="match status" value="1"/>
</dbReference>
<reference evidence="2" key="1">
    <citation type="submission" date="2020-08" db="EMBL/GenBank/DDBJ databases">
        <title>Genome public.</title>
        <authorList>
            <person name="Liu C."/>
            <person name="Sun Q."/>
        </authorList>
    </citation>
    <scope>NUCLEOTIDE SEQUENCE</scope>
    <source>
        <strain evidence="2">BX5</strain>
    </source>
</reference>
<evidence type="ECO:0000256" key="1">
    <source>
        <dbReference type="ARBA" id="ARBA00023121"/>
    </source>
</evidence>
<dbReference type="EMBL" id="JACOPN010000001">
    <property type="protein sequence ID" value="MBC5716100.1"/>
    <property type="molecule type" value="Genomic_DNA"/>
</dbReference>
<dbReference type="InterPro" id="IPR043168">
    <property type="entry name" value="DegV_C"/>
</dbReference>
<evidence type="ECO:0000313" key="2">
    <source>
        <dbReference type="EMBL" id="MBC5716100.1"/>
    </source>
</evidence>
<evidence type="ECO:0000313" key="3">
    <source>
        <dbReference type="Proteomes" id="UP000602260"/>
    </source>
</evidence>
<dbReference type="PROSITE" id="PS51482">
    <property type="entry name" value="DEGV"/>
    <property type="match status" value="1"/>
</dbReference>
<dbReference type="Pfam" id="PF02645">
    <property type="entry name" value="DegV"/>
    <property type="match status" value="1"/>
</dbReference>
<comment type="caution">
    <text evidence="2">The sequence shown here is derived from an EMBL/GenBank/DDBJ whole genome shotgun (WGS) entry which is preliminary data.</text>
</comment>
<dbReference type="InterPro" id="IPR050270">
    <property type="entry name" value="DegV_domain_contain"/>
</dbReference>
<keyword evidence="1" id="KW-0446">Lipid-binding</keyword>
<protein>
    <submittedName>
        <fullName evidence="2">DegV family protein</fullName>
    </submittedName>
</protein>
<keyword evidence="3" id="KW-1185">Reference proteome</keyword>
<dbReference type="NCBIfam" id="TIGR00762">
    <property type="entry name" value="DegV"/>
    <property type="match status" value="1"/>
</dbReference>
<proteinExistence type="predicted"/>
<dbReference type="Proteomes" id="UP000602260">
    <property type="component" value="Unassembled WGS sequence"/>
</dbReference>
<organism evidence="2 3">
    <name type="scientific">Flintibacter faecis</name>
    <dbReference type="NCBI Taxonomy" id="2763047"/>
    <lineage>
        <taxon>Bacteria</taxon>
        <taxon>Bacillati</taxon>
        <taxon>Bacillota</taxon>
        <taxon>Clostridia</taxon>
        <taxon>Eubacteriales</taxon>
        <taxon>Flintibacter</taxon>
    </lineage>
</organism>
<dbReference type="PANTHER" id="PTHR33434">
    <property type="entry name" value="DEGV DOMAIN-CONTAINING PROTEIN DR_1986-RELATED"/>
    <property type="match status" value="1"/>
</dbReference>
<name>A0A8J6M9E9_9FIRM</name>